<keyword evidence="2" id="KW-1185">Reference proteome</keyword>
<proteinExistence type="predicted"/>
<dbReference type="Proteomes" id="UP000655287">
    <property type="component" value="Unassembled WGS sequence"/>
</dbReference>
<comment type="caution">
    <text evidence="1">The sequence shown here is derived from an EMBL/GenBank/DDBJ whole genome shotgun (WGS) entry which is preliminary data.</text>
</comment>
<accession>A0A919R3Q7</accession>
<organism evidence="1 2">
    <name type="scientific">Sphaerisporangium rufum</name>
    <dbReference type="NCBI Taxonomy" id="1381558"/>
    <lineage>
        <taxon>Bacteria</taxon>
        <taxon>Bacillati</taxon>
        <taxon>Actinomycetota</taxon>
        <taxon>Actinomycetes</taxon>
        <taxon>Streptosporangiales</taxon>
        <taxon>Streptosporangiaceae</taxon>
        <taxon>Sphaerisporangium</taxon>
    </lineage>
</organism>
<dbReference type="AlphaFoldDB" id="A0A919R3Q7"/>
<gene>
    <name evidence="1" type="ORF">Sru01_39910</name>
</gene>
<sequence length="90" mass="9912">MDTFGAPGPGPAAGFGEDLIGHRRLRPVDLGLRSLYHVKWVDSRGFTLEALILGDRPWLRVRRGREYVAYYASVAELSADLDLADLVAAD</sequence>
<reference evidence="1" key="1">
    <citation type="submission" date="2021-01" db="EMBL/GenBank/DDBJ databases">
        <title>Whole genome shotgun sequence of Sphaerisporangium rufum NBRC 109079.</title>
        <authorList>
            <person name="Komaki H."/>
            <person name="Tamura T."/>
        </authorList>
    </citation>
    <scope>NUCLEOTIDE SEQUENCE</scope>
    <source>
        <strain evidence="1">NBRC 109079</strain>
    </source>
</reference>
<name>A0A919R3Q7_9ACTN</name>
<evidence type="ECO:0000313" key="2">
    <source>
        <dbReference type="Proteomes" id="UP000655287"/>
    </source>
</evidence>
<protein>
    <submittedName>
        <fullName evidence="1">Uncharacterized protein</fullName>
    </submittedName>
</protein>
<evidence type="ECO:0000313" key="1">
    <source>
        <dbReference type="EMBL" id="GII79009.1"/>
    </source>
</evidence>
<dbReference type="EMBL" id="BOOU01000054">
    <property type="protein sequence ID" value="GII79009.1"/>
    <property type="molecule type" value="Genomic_DNA"/>
</dbReference>